<keyword evidence="1" id="KW-1133">Transmembrane helix</keyword>
<keyword evidence="3" id="KW-1185">Reference proteome</keyword>
<evidence type="ECO:0000256" key="1">
    <source>
        <dbReference type="SAM" id="Phobius"/>
    </source>
</evidence>
<accession>A0ABY1QJK9</accession>
<dbReference type="EMBL" id="FXUL01000018">
    <property type="protein sequence ID" value="SMP72529.1"/>
    <property type="molecule type" value="Genomic_DNA"/>
</dbReference>
<proteinExistence type="predicted"/>
<feature type="transmembrane region" description="Helical" evidence="1">
    <location>
        <begin position="61"/>
        <end position="80"/>
    </location>
</feature>
<evidence type="ECO:0000313" key="3">
    <source>
        <dbReference type="Proteomes" id="UP001158049"/>
    </source>
</evidence>
<dbReference type="Proteomes" id="UP001158049">
    <property type="component" value="Unassembled WGS sequence"/>
</dbReference>
<reference evidence="2 3" key="1">
    <citation type="submission" date="2017-05" db="EMBL/GenBank/DDBJ databases">
        <authorList>
            <person name="Varghese N."/>
            <person name="Submissions S."/>
        </authorList>
    </citation>
    <scope>NUCLEOTIDE SEQUENCE [LARGE SCALE GENOMIC DNA]</scope>
    <source>
        <strain evidence="2 3">DSM 26001</strain>
    </source>
</reference>
<keyword evidence="1" id="KW-0812">Transmembrane</keyword>
<dbReference type="RefSeq" id="WP_283444109.1">
    <property type="nucleotide sequence ID" value="NZ_FXUL01000018.1"/>
</dbReference>
<gene>
    <name evidence="2" type="ORF">SAMN06295970_11857</name>
</gene>
<comment type="caution">
    <text evidence="2">The sequence shown here is derived from an EMBL/GenBank/DDBJ whole genome shotgun (WGS) entry which is preliminary data.</text>
</comment>
<dbReference type="InterPro" id="IPR059173">
    <property type="entry name" value="TraA_dom"/>
</dbReference>
<organism evidence="2 3">
    <name type="scientific">Noviherbaspirillum suwonense</name>
    <dbReference type="NCBI Taxonomy" id="1224511"/>
    <lineage>
        <taxon>Bacteria</taxon>
        <taxon>Pseudomonadati</taxon>
        <taxon>Pseudomonadota</taxon>
        <taxon>Betaproteobacteria</taxon>
        <taxon>Burkholderiales</taxon>
        <taxon>Oxalobacteraceae</taxon>
        <taxon>Noviherbaspirillum</taxon>
    </lineage>
</organism>
<feature type="transmembrane region" description="Helical" evidence="1">
    <location>
        <begin position="21"/>
        <end position="41"/>
    </location>
</feature>
<keyword evidence="1" id="KW-0472">Membrane</keyword>
<sequence>MKLKQQALAAQQNVISFAKEHHAFLLAFVIVAVLSMGSAIAGTDSTFATVSTNLDGWMTGSLGKVFSLGALAVGLGIGVIKQSILSVATGVSIALASSIGPGVLTNMFSATL</sequence>
<protein>
    <submittedName>
        <fullName evidence="2">Conjugal transfer pilus assembly protein TraA</fullName>
    </submittedName>
</protein>
<evidence type="ECO:0000313" key="2">
    <source>
        <dbReference type="EMBL" id="SMP72529.1"/>
    </source>
</evidence>
<feature type="transmembrane region" description="Helical" evidence="1">
    <location>
        <begin position="87"/>
        <end position="108"/>
    </location>
</feature>
<name>A0ABY1QJK9_9BURK</name>
<dbReference type="NCBIfam" id="NF041281">
    <property type="entry name" value="TraA_gammapb"/>
    <property type="match status" value="1"/>
</dbReference>